<sequence>MVQDKDTVWGGSDEEAAVRAVVKGVEAAWADNDADAFANHFDEGAALIGDAYMRGREGIRGFMAQGFEGPYKGTGVVVEPLDVRFVREDVALVFTRGRVEVPGVPPEAADLAFFATCVMVRRDGGWLIAAYQNSKATSTEL</sequence>
<dbReference type="SUPFAM" id="SSF54427">
    <property type="entry name" value="NTF2-like"/>
    <property type="match status" value="1"/>
</dbReference>
<evidence type="ECO:0000259" key="1">
    <source>
        <dbReference type="Pfam" id="PF13474"/>
    </source>
</evidence>
<dbReference type="NCBIfam" id="TIGR02246">
    <property type="entry name" value="SgcJ/EcaC family oxidoreductase"/>
    <property type="match status" value="1"/>
</dbReference>
<gene>
    <name evidence="2" type="ORF">NE857_19630</name>
</gene>
<evidence type="ECO:0000313" key="3">
    <source>
        <dbReference type="Proteomes" id="UP001055940"/>
    </source>
</evidence>
<protein>
    <submittedName>
        <fullName evidence="2">SgcJ/EcaC family oxidoreductase</fullName>
    </submittedName>
</protein>
<dbReference type="Gene3D" id="3.10.450.50">
    <property type="match status" value="1"/>
</dbReference>
<keyword evidence="3" id="KW-1185">Reference proteome</keyword>
<reference evidence="2" key="1">
    <citation type="submission" date="2022-06" db="EMBL/GenBank/DDBJ databases">
        <authorList>
            <person name="Ping M."/>
        </authorList>
    </citation>
    <scope>NUCLEOTIDE SEQUENCE</scope>
    <source>
        <strain evidence="2">JCM11759T</strain>
    </source>
</reference>
<dbReference type="EMBL" id="CP099837">
    <property type="protein sequence ID" value="USY17551.1"/>
    <property type="molecule type" value="Genomic_DNA"/>
</dbReference>
<dbReference type="InterPro" id="IPR011944">
    <property type="entry name" value="Steroid_delta5-4_isomerase"/>
</dbReference>
<dbReference type="InterPro" id="IPR037401">
    <property type="entry name" value="SnoaL-like"/>
</dbReference>
<proteinExistence type="predicted"/>
<name>A0ABY5D004_9ACTN</name>
<feature type="domain" description="SnoaL-like" evidence="1">
    <location>
        <begin position="18"/>
        <end position="135"/>
    </location>
</feature>
<dbReference type="Pfam" id="PF13474">
    <property type="entry name" value="SnoaL_3"/>
    <property type="match status" value="1"/>
</dbReference>
<dbReference type="Proteomes" id="UP001055940">
    <property type="component" value="Chromosome"/>
</dbReference>
<dbReference type="RefSeq" id="WP_254417116.1">
    <property type="nucleotide sequence ID" value="NZ_BAAAJB010000011.1"/>
</dbReference>
<evidence type="ECO:0000313" key="2">
    <source>
        <dbReference type="EMBL" id="USY17551.1"/>
    </source>
</evidence>
<dbReference type="InterPro" id="IPR032710">
    <property type="entry name" value="NTF2-like_dom_sf"/>
</dbReference>
<organism evidence="2 3">
    <name type="scientific">Nocardiopsis exhalans</name>
    <dbReference type="NCBI Taxonomy" id="163604"/>
    <lineage>
        <taxon>Bacteria</taxon>
        <taxon>Bacillati</taxon>
        <taxon>Actinomycetota</taxon>
        <taxon>Actinomycetes</taxon>
        <taxon>Streptosporangiales</taxon>
        <taxon>Nocardiopsidaceae</taxon>
        <taxon>Nocardiopsis</taxon>
    </lineage>
</organism>
<accession>A0ABY5D004</accession>